<sequence>MTTKDGSLILGQSIQVVTPNEEHRVVLDEKSLQEVLLRDDVKDLPVVVVSVAGAHRRISCIFSSFQYNESEKGEGDWLGAADETVKRFFGREGSKLTTGIYLWSEPFKASLPSGEKVAVLLMDTQGTSDRTYTVKDNATVFALSTMLSSVLIYNISQNIEEDDLQHLQLFLEYGRVAKDNLVGKPFQRLQFLVRDWSFPHDYPYGPVGGQQLLDKRLKVHEGQHLEQHITGCFEEATCFLMPHPGMKVRTDSHFTGKLSDIDPEYQTHLNQLVPLLLSSENLVQKKIGGQTVKTKDLLSYFKSYVEVFNSDTFQIPTIISEVRKNI</sequence>
<dbReference type="RefSeq" id="XP_026743324.1">
    <property type="nucleotide sequence ID" value="XM_026887523.1"/>
</dbReference>
<feature type="domain" description="GB1/RHD3-type G" evidence="4">
    <location>
        <begin position="97"/>
        <end position="281"/>
    </location>
</feature>
<protein>
    <submittedName>
        <fullName evidence="6 7">Atlastin-like</fullName>
    </submittedName>
</protein>
<dbReference type="GeneID" id="113505001"/>
<gene>
    <name evidence="6" type="primary">LOC113505001</name>
    <name evidence="7" type="synonym">LOC113505006</name>
</gene>
<evidence type="ECO:0000256" key="3">
    <source>
        <dbReference type="PROSITE-ProRule" id="PRU01052"/>
    </source>
</evidence>
<dbReference type="KEGG" id="tnl:113505006"/>
<dbReference type="Proteomes" id="UP000322000">
    <property type="component" value="Chromosome 23"/>
</dbReference>
<accession>A0A7E5WRB3</accession>
<dbReference type="PANTHER" id="PTHR10751">
    <property type="entry name" value="GUANYLATE BINDING PROTEIN"/>
    <property type="match status" value="1"/>
</dbReference>
<dbReference type="InterPro" id="IPR027417">
    <property type="entry name" value="P-loop_NTPase"/>
</dbReference>
<dbReference type="GO" id="GO:0005525">
    <property type="term" value="F:GTP binding"/>
    <property type="evidence" value="ECO:0007669"/>
    <property type="project" value="UniProtKB-KW"/>
</dbReference>
<organism evidence="5 6">
    <name type="scientific">Trichoplusia ni</name>
    <name type="common">Cabbage looper</name>
    <dbReference type="NCBI Taxonomy" id="7111"/>
    <lineage>
        <taxon>Eukaryota</taxon>
        <taxon>Metazoa</taxon>
        <taxon>Ecdysozoa</taxon>
        <taxon>Arthropoda</taxon>
        <taxon>Hexapoda</taxon>
        <taxon>Insecta</taxon>
        <taxon>Pterygota</taxon>
        <taxon>Neoptera</taxon>
        <taxon>Endopterygota</taxon>
        <taxon>Lepidoptera</taxon>
        <taxon>Glossata</taxon>
        <taxon>Ditrysia</taxon>
        <taxon>Noctuoidea</taxon>
        <taxon>Noctuidae</taxon>
        <taxon>Plusiinae</taxon>
        <taxon>Trichoplusia</taxon>
    </lineage>
</organism>
<dbReference type="Gene3D" id="3.40.50.300">
    <property type="entry name" value="P-loop containing nucleotide triphosphate hydrolases"/>
    <property type="match status" value="1"/>
</dbReference>
<evidence type="ECO:0000259" key="4">
    <source>
        <dbReference type="PROSITE" id="PS51715"/>
    </source>
</evidence>
<reference evidence="6 7" key="1">
    <citation type="submission" date="2025-04" db="UniProtKB">
        <authorList>
            <consortium name="RefSeq"/>
        </authorList>
    </citation>
    <scope>IDENTIFICATION</scope>
</reference>
<evidence type="ECO:0000256" key="1">
    <source>
        <dbReference type="ARBA" id="ARBA00022741"/>
    </source>
</evidence>
<dbReference type="Pfam" id="PF02263">
    <property type="entry name" value="GBP"/>
    <property type="match status" value="1"/>
</dbReference>
<evidence type="ECO:0000256" key="2">
    <source>
        <dbReference type="ARBA" id="ARBA00023134"/>
    </source>
</evidence>
<dbReference type="RefSeq" id="XP_026743320.1">
    <property type="nucleotide sequence ID" value="XM_026887519.1"/>
</dbReference>
<evidence type="ECO:0000313" key="7">
    <source>
        <dbReference type="RefSeq" id="XP_026743324.1"/>
    </source>
</evidence>
<comment type="similarity">
    <text evidence="3">Belongs to the TRAFAC class dynamin-like GTPase superfamily. GB1/RHD3 GTPase family.</text>
</comment>
<dbReference type="InterPro" id="IPR030386">
    <property type="entry name" value="G_GB1_RHD3_dom"/>
</dbReference>
<dbReference type="KEGG" id="tnl:113505001"/>
<dbReference type="InterPro" id="IPR015894">
    <property type="entry name" value="Guanylate-bd_N"/>
</dbReference>
<name>A0A7E5WRB3_TRINI</name>
<dbReference type="AlphaFoldDB" id="A0A7E5WRB3"/>
<proteinExistence type="inferred from homology"/>
<keyword evidence="5" id="KW-1185">Reference proteome</keyword>
<dbReference type="PROSITE" id="PS51715">
    <property type="entry name" value="G_GB1_RHD3"/>
    <property type="match status" value="1"/>
</dbReference>
<evidence type="ECO:0000313" key="6">
    <source>
        <dbReference type="RefSeq" id="XP_026743320.1"/>
    </source>
</evidence>
<keyword evidence="1" id="KW-0547">Nucleotide-binding</keyword>
<dbReference type="SUPFAM" id="SSF52540">
    <property type="entry name" value="P-loop containing nucleoside triphosphate hydrolases"/>
    <property type="match status" value="1"/>
</dbReference>
<keyword evidence="2" id="KW-0342">GTP-binding</keyword>
<dbReference type="GO" id="GO:0003924">
    <property type="term" value="F:GTPase activity"/>
    <property type="evidence" value="ECO:0007669"/>
    <property type="project" value="InterPro"/>
</dbReference>
<evidence type="ECO:0000313" key="5">
    <source>
        <dbReference type="Proteomes" id="UP000322000"/>
    </source>
</evidence>
<dbReference type="OrthoDB" id="7788754at2759"/>